<organism evidence="1 2">
    <name type="scientific">Phialemonium thermophilum</name>
    <dbReference type="NCBI Taxonomy" id="223376"/>
    <lineage>
        <taxon>Eukaryota</taxon>
        <taxon>Fungi</taxon>
        <taxon>Dikarya</taxon>
        <taxon>Ascomycota</taxon>
        <taxon>Pezizomycotina</taxon>
        <taxon>Sordariomycetes</taxon>
        <taxon>Sordariomycetidae</taxon>
        <taxon>Cephalothecales</taxon>
        <taxon>Cephalothecaceae</taxon>
        <taxon>Phialemonium</taxon>
    </lineage>
</organism>
<evidence type="ECO:0000313" key="2">
    <source>
        <dbReference type="Proteomes" id="UP001586593"/>
    </source>
</evidence>
<protein>
    <submittedName>
        <fullName evidence="1">Uncharacterized protein</fullName>
    </submittedName>
</protein>
<dbReference type="Proteomes" id="UP001586593">
    <property type="component" value="Unassembled WGS sequence"/>
</dbReference>
<sequence length="150" mass="16642">MFPVHAEIPAGIAKSCHSHTLVDLPPYENKAFVKSISTSHNTSGIFTFRKKLPFALSELYKQTCAGETQPLLEISHRTRDYSSEPLPSAVPSQGVTVTLSACLLSKHRFLDARPSRQHLPHTKAGLRGKVYWSVFYSYLSRGVCARLTLG</sequence>
<proteinExistence type="predicted"/>
<dbReference type="EMBL" id="JAZHXJ010000359">
    <property type="protein sequence ID" value="KAL1863170.1"/>
    <property type="molecule type" value="Genomic_DNA"/>
</dbReference>
<keyword evidence="2" id="KW-1185">Reference proteome</keyword>
<name>A0ABR3WJL4_9PEZI</name>
<reference evidence="1 2" key="1">
    <citation type="journal article" date="2024" name="Commun. Biol.">
        <title>Comparative genomic analysis of thermophilic fungi reveals convergent evolutionary adaptations and gene losses.</title>
        <authorList>
            <person name="Steindorff A.S."/>
            <person name="Aguilar-Pontes M.V."/>
            <person name="Robinson A.J."/>
            <person name="Andreopoulos B."/>
            <person name="LaButti K."/>
            <person name="Kuo A."/>
            <person name="Mondo S."/>
            <person name="Riley R."/>
            <person name="Otillar R."/>
            <person name="Haridas S."/>
            <person name="Lipzen A."/>
            <person name="Grimwood J."/>
            <person name="Schmutz J."/>
            <person name="Clum A."/>
            <person name="Reid I.D."/>
            <person name="Moisan M.C."/>
            <person name="Butler G."/>
            <person name="Nguyen T.T.M."/>
            <person name="Dewar K."/>
            <person name="Conant G."/>
            <person name="Drula E."/>
            <person name="Henrissat B."/>
            <person name="Hansel C."/>
            <person name="Singer S."/>
            <person name="Hutchinson M.I."/>
            <person name="de Vries R.P."/>
            <person name="Natvig D.O."/>
            <person name="Powell A.J."/>
            <person name="Tsang A."/>
            <person name="Grigoriev I.V."/>
        </authorList>
    </citation>
    <scope>NUCLEOTIDE SEQUENCE [LARGE SCALE GENOMIC DNA]</scope>
    <source>
        <strain evidence="1 2">ATCC 24622</strain>
    </source>
</reference>
<gene>
    <name evidence="1" type="ORF">VTK73DRAFT_6362</name>
</gene>
<accession>A0ABR3WJL4</accession>
<evidence type="ECO:0000313" key="1">
    <source>
        <dbReference type="EMBL" id="KAL1863170.1"/>
    </source>
</evidence>
<comment type="caution">
    <text evidence="1">The sequence shown here is derived from an EMBL/GenBank/DDBJ whole genome shotgun (WGS) entry which is preliminary data.</text>
</comment>